<keyword evidence="2" id="KW-0479">Metal-binding</keyword>
<dbReference type="GO" id="GO:0000981">
    <property type="term" value="F:DNA-binding transcription factor activity, RNA polymerase II-specific"/>
    <property type="evidence" value="ECO:0007669"/>
    <property type="project" value="InterPro"/>
</dbReference>
<feature type="compositionally biased region" description="Low complexity" evidence="8">
    <location>
        <begin position="80"/>
        <end position="94"/>
    </location>
</feature>
<evidence type="ECO:0000256" key="2">
    <source>
        <dbReference type="ARBA" id="ARBA00022723"/>
    </source>
</evidence>
<keyword evidence="4" id="KW-0805">Transcription regulation</keyword>
<evidence type="ECO:0000313" key="10">
    <source>
        <dbReference type="EMBL" id="KEF56202.1"/>
    </source>
</evidence>
<evidence type="ECO:0000256" key="1">
    <source>
        <dbReference type="ARBA" id="ARBA00004123"/>
    </source>
</evidence>
<dbReference type="AlphaFoldDB" id="A0A072P8Y9"/>
<dbReference type="InterPro" id="IPR052202">
    <property type="entry name" value="Yeast_MetPath_Reg"/>
</dbReference>
<dbReference type="PANTHER" id="PTHR47782:SF12">
    <property type="entry name" value="ZN(II)2CYS6 TRANSCRIPTION FACTOR (EUROFUNG)"/>
    <property type="match status" value="1"/>
</dbReference>
<keyword evidence="3" id="KW-0862">Zinc</keyword>
<dbReference type="InterPro" id="IPR036864">
    <property type="entry name" value="Zn2-C6_fun-type_DNA-bd_sf"/>
</dbReference>
<dbReference type="Pfam" id="PF04082">
    <property type="entry name" value="Fungal_trans"/>
    <property type="match status" value="1"/>
</dbReference>
<dbReference type="SMART" id="SM00906">
    <property type="entry name" value="Fungal_trans"/>
    <property type="match status" value="1"/>
</dbReference>
<evidence type="ECO:0000256" key="6">
    <source>
        <dbReference type="ARBA" id="ARBA00023163"/>
    </source>
</evidence>
<dbReference type="RefSeq" id="XP_013258792.1">
    <property type="nucleotide sequence ID" value="XM_013403338.1"/>
</dbReference>
<dbReference type="STRING" id="1182545.A0A072P8Y9"/>
<dbReference type="PROSITE" id="PS50048">
    <property type="entry name" value="ZN2_CY6_FUNGAL_2"/>
    <property type="match status" value="1"/>
</dbReference>
<dbReference type="HOGENOM" id="CLU_012101_0_0_1"/>
<keyword evidence="11" id="KW-1185">Reference proteome</keyword>
<comment type="subcellular location">
    <subcellularLocation>
        <location evidence="1">Nucleus</location>
    </subcellularLocation>
</comment>
<dbReference type="GO" id="GO:0008270">
    <property type="term" value="F:zinc ion binding"/>
    <property type="evidence" value="ECO:0007669"/>
    <property type="project" value="InterPro"/>
</dbReference>
<dbReference type="VEuPathDB" id="FungiDB:A1O9_07783"/>
<comment type="caution">
    <text evidence="10">The sequence shown here is derived from an EMBL/GenBank/DDBJ whole genome shotgun (WGS) entry which is preliminary data.</text>
</comment>
<evidence type="ECO:0000256" key="4">
    <source>
        <dbReference type="ARBA" id="ARBA00023015"/>
    </source>
</evidence>
<keyword evidence="5" id="KW-0238">DNA-binding</keyword>
<protein>
    <recommendedName>
        <fullName evidence="9">Zn(2)-C6 fungal-type domain-containing protein</fullName>
    </recommendedName>
</protein>
<dbReference type="GO" id="GO:0043565">
    <property type="term" value="F:sequence-specific DNA binding"/>
    <property type="evidence" value="ECO:0007669"/>
    <property type="project" value="TreeGrafter"/>
</dbReference>
<dbReference type="CDD" id="cd00067">
    <property type="entry name" value="GAL4"/>
    <property type="match status" value="1"/>
</dbReference>
<dbReference type="SMART" id="SM00066">
    <property type="entry name" value="GAL4"/>
    <property type="match status" value="1"/>
</dbReference>
<dbReference type="GO" id="GO:0045944">
    <property type="term" value="P:positive regulation of transcription by RNA polymerase II"/>
    <property type="evidence" value="ECO:0007669"/>
    <property type="project" value="TreeGrafter"/>
</dbReference>
<reference evidence="10 11" key="1">
    <citation type="submission" date="2013-03" db="EMBL/GenBank/DDBJ databases">
        <title>The Genome Sequence of Exophiala aquamarina CBS 119918.</title>
        <authorList>
            <consortium name="The Broad Institute Genomics Platform"/>
            <person name="Cuomo C."/>
            <person name="de Hoog S."/>
            <person name="Gorbushina A."/>
            <person name="Walker B."/>
            <person name="Young S.K."/>
            <person name="Zeng Q."/>
            <person name="Gargeya S."/>
            <person name="Fitzgerald M."/>
            <person name="Haas B."/>
            <person name="Abouelleil A."/>
            <person name="Allen A.W."/>
            <person name="Alvarado L."/>
            <person name="Arachchi H.M."/>
            <person name="Berlin A.M."/>
            <person name="Chapman S.B."/>
            <person name="Gainer-Dewar J."/>
            <person name="Goldberg J."/>
            <person name="Griggs A."/>
            <person name="Gujja S."/>
            <person name="Hansen M."/>
            <person name="Howarth C."/>
            <person name="Imamovic A."/>
            <person name="Ireland A."/>
            <person name="Larimer J."/>
            <person name="McCowan C."/>
            <person name="Murphy C."/>
            <person name="Pearson M."/>
            <person name="Poon T.W."/>
            <person name="Priest M."/>
            <person name="Roberts A."/>
            <person name="Saif S."/>
            <person name="Shea T."/>
            <person name="Sisk P."/>
            <person name="Sykes S."/>
            <person name="Wortman J."/>
            <person name="Nusbaum C."/>
            <person name="Birren B."/>
        </authorList>
    </citation>
    <scope>NUCLEOTIDE SEQUENCE [LARGE SCALE GENOMIC DNA]</scope>
    <source>
        <strain evidence="10 11">CBS 119918</strain>
    </source>
</reference>
<keyword evidence="6" id="KW-0804">Transcription</keyword>
<dbReference type="SUPFAM" id="SSF57701">
    <property type="entry name" value="Zn2/Cys6 DNA-binding domain"/>
    <property type="match status" value="1"/>
</dbReference>
<dbReference type="Gene3D" id="4.10.240.10">
    <property type="entry name" value="Zn(2)-C6 fungal-type DNA-binding domain"/>
    <property type="match status" value="1"/>
</dbReference>
<evidence type="ECO:0000256" key="7">
    <source>
        <dbReference type="ARBA" id="ARBA00023242"/>
    </source>
</evidence>
<dbReference type="InterPro" id="IPR007219">
    <property type="entry name" value="XnlR_reg_dom"/>
</dbReference>
<evidence type="ECO:0000256" key="8">
    <source>
        <dbReference type="SAM" id="MobiDB-lite"/>
    </source>
</evidence>
<dbReference type="InterPro" id="IPR001138">
    <property type="entry name" value="Zn2Cys6_DnaBD"/>
</dbReference>
<evidence type="ECO:0000313" key="11">
    <source>
        <dbReference type="Proteomes" id="UP000027920"/>
    </source>
</evidence>
<evidence type="ECO:0000256" key="5">
    <source>
        <dbReference type="ARBA" id="ARBA00023125"/>
    </source>
</evidence>
<name>A0A072P8Y9_9EURO</name>
<sequence length="724" mass="80628">MADDNSKQAACDRCHRRKARCDKVQPSCSSCIKADTQCIYSAKDPMIRRQDMEKLERRLRQVEAKNEALASQLREANLRTNTSSPLNSVPSTSSGQQAAVTNSSSSGSNEVASQVTFLSLGAGGERQYLGSTSGLLLASLLQADNRGKVRGTQDDNYNEARRFGSGGRVGTLTSDVNSLPAEKLARSLVSAYLAHDHLCYPFLHPRTLLESLELIYGDKTFYGTHPVEAFTLDLILAIATAQVSKFDWQVMPDAETHHDRAMGRLGTVLSQGGRVALQALLLMCQYRIGSGLYDASASLWHLVGTAARMCFELGLHRESVFSSPENGVAVMDEGTFEDSEVNRRCFWCVLAMDRITSITLGRPLAIHLDDFDTELPRSEAHIVVSPDNSLSPLEPIGSAPWQLRTAIFVLIVRYRVICGKVLSSLHNVIRSRMSAAFDYESRRGFLIEELEAWRSDTLTMPFGGSLSDSDRSSFRTREWYDLLYQNAILMLYRPSPSLHDVPQTAEALQRIFDAAQKSIGIYAYLHKSRRINYSSITLHAAFIAGLSYIYAVRSHFQSRRRDLSSNISLLSQNSASCLPADPTINQIVNTTRDCSNVLVAVSERWSTARNAHQVFDRLSDALLTDVIEFQNQFRNAFTHSSQFGAPNQNHSHTMPDLGVSPTIQQQYFSSVVPNVMDFSYQDCFDDLQNLYTSYDFANVSVMQASQDWLFEIRSLDQSMAAGGH</sequence>
<keyword evidence="7" id="KW-0539">Nucleus</keyword>
<dbReference type="OrthoDB" id="189997at2759"/>
<dbReference type="PROSITE" id="PS00463">
    <property type="entry name" value="ZN2_CY6_FUNGAL_1"/>
    <property type="match status" value="1"/>
</dbReference>
<evidence type="ECO:0000259" key="9">
    <source>
        <dbReference type="PROSITE" id="PS50048"/>
    </source>
</evidence>
<dbReference type="PANTHER" id="PTHR47782">
    <property type="entry name" value="ZN(II)2CYS6 TRANSCRIPTION FACTOR (EUROFUNG)-RELATED"/>
    <property type="match status" value="1"/>
</dbReference>
<organism evidence="10 11">
    <name type="scientific">Exophiala aquamarina CBS 119918</name>
    <dbReference type="NCBI Taxonomy" id="1182545"/>
    <lineage>
        <taxon>Eukaryota</taxon>
        <taxon>Fungi</taxon>
        <taxon>Dikarya</taxon>
        <taxon>Ascomycota</taxon>
        <taxon>Pezizomycotina</taxon>
        <taxon>Eurotiomycetes</taxon>
        <taxon>Chaetothyriomycetidae</taxon>
        <taxon>Chaetothyriales</taxon>
        <taxon>Herpotrichiellaceae</taxon>
        <taxon>Exophiala</taxon>
    </lineage>
</organism>
<proteinExistence type="predicted"/>
<feature type="domain" description="Zn(2)-C6 fungal-type" evidence="9">
    <location>
        <begin position="10"/>
        <end position="40"/>
    </location>
</feature>
<accession>A0A072P8Y9</accession>
<dbReference type="Proteomes" id="UP000027920">
    <property type="component" value="Unassembled WGS sequence"/>
</dbReference>
<dbReference type="EMBL" id="AMGV01000006">
    <property type="protein sequence ID" value="KEF56202.1"/>
    <property type="molecule type" value="Genomic_DNA"/>
</dbReference>
<evidence type="ECO:0000256" key="3">
    <source>
        <dbReference type="ARBA" id="ARBA00022833"/>
    </source>
</evidence>
<dbReference type="Pfam" id="PF00172">
    <property type="entry name" value="Zn_clus"/>
    <property type="match status" value="1"/>
</dbReference>
<feature type="region of interest" description="Disordered" evidence="8">
    <location>
        <begin position="75"/>
        <end position="108"/>
    </location>
</feature>
<dbReference type="CDD" id="cd12148">
    <property type="entry name" value="fungal_TF_MHR"/>
    <property type="match status" value="1"/>
</dbReference>
<dbReference type="GO" id="GO:0006351">
    <property type="term" value="P:DNA-templated transcription"/>
    <property type="evidence" value="ECO:0007669"/>
    <property type="project" value="InterPro"/>
</dbReference>
<dbReference type="GO" id="GO:0005634">
    <property type="term" value="C:nucleus"/>
    <property type="evidence" value="ECO:0007669"/>
    <property type="project" value="UniProtKB-SubCell"/>
</dbReference>
<dbReference type="GeneID" id="25282696"/>
<gene>
    <name evidence="10" type="ORF">A1O9_07783</name>
</gene>